<proteinExistence type="predicted"/>
<gene>
    <name evidence="1" type="ORF">B9Q17_13070</name>
</gene>
<sequence>MVCGRFPGALGREALPPMVQLVVSFQYPVKRRLRGEVQPLVHQRWYDLRRRKTLVTGRVAGRQDPLSLLFTEPVCRTGAYRFRALIRLHRAFTEPAPIGAQANAGFTTGPE</sequence>
<organism evidence="1 2">
    <name type="scientific">Marinobacter vinifirmus</name>
    <dbReference type="NCBI Taxonomy" id="355591"/>
    <lineage>
        <taxon>Bacteria</taxon>
        <taxon>Pseudomonadati</taxon>
        <taxon>Pseudomonadota</taxon>
        <taxon>Gammaproteobacteria</taxon>
        <taxon>Pseudomonadales</taxon>
        <taxon>Marinobacteraceae</taxon>
        <taxon>Marinobacter</taxon>
    </lineage>
</organism>
<dbReference type="AlphaFoldDB" id="A0A7Z1ILN8"/>
<evidence type="ECO:0000313" key="1">
    <source>
        <dbReference type="EMBL" id="OZC34812.1"/>
    </source>
</evidence>
<dbReference type="EMBL" id="NEFY01000024">
    <property type="protein sequence ID" value="OZC34812.1"/>
    <property type="molecule type" value="Genomic_DNA"/>
</dbReference>
<comment type="caution">
    <text evidence="1">The sequence shown here is derived from an EMBL/GenBank/DDBJ whole genome shotgun (WGS) entry which is preliminary data.</text>
</comment>
<dbReference type="Proteomes" id="UP000216984">
    <property type="component" value="Unassembled WGS sequence"/>
</dbReference>
<accession>A0A7Z1ILN8</accession>
<name>A0A7Z1ILN8_9GAMM</name>
<reference evidence="1 2" key="1">
    <citation type="submission" date="2017-06" db="EMBL/GenBank/DDBJ databases">
        <title>Draft genome sequence of the halophilic bacterium Marinobacter vinifirmus FB1.</title>
        <authorList>
            <person name="Stepanov V.G."/>
            <person name="Roberts D.J."/>
            <person name="Fox G.E."/>
        </authorList>
    </citation>
    <scope>NUCLEOTIDE SEQUENCE [LARGE SCALE GENOMIC DNA]</scope>
    <source>
        <strain evidence="1 2">FB1</strain>
    </source>
</reference>
<keyword evidence="2" id="KW-1185">Reference proteome</keyword>
<protein>
    <submittedName>
        <fullName evidence="1">Uncharacterized protein</fullName>
    </submittedName>
</protein>
<evidence type="ECO:0000313" key="2">
    <source>
        <dbReference type="Proteomes" id="UP000216984"/>
    </source>
</evidence>